<dbReference type="GeneID" id="93623176"/>
<dbReference type="InParanoid" id="I1CSS0"/>
<accession>I1CSS0</accession>
<keyword evidence="2" id="KW-1185">Reference proteome</keyword>
<sequence>MLCYVSQSLNASDCLKRVQVEEVKGQGDIEILLAISVKKVVRSSSTPLMQTKAAQLCDFRRFEKMLKYVIAVTRKGLFCNVREQFTQIPSRFIQK</sequence>
<dbReference type="AlphaFoldDB" id="I1CSS0"/>
<protein>
    <submittedName>
        <fullName evidence="1">Uncharacterized protein</fullName>
    </submittedName>
</protein>
<reference evidence="1 2" key="1">
    <citation type="journal article" date="2009" name="PLoS Genet.">
        <title>Genomic analysis of the basal lineage fungus Rhizopus oryzae reveals a whole-genome duplication.</title>
        <authorList>
            <person name="Ma L.-J."/>
            <person name="Ibrahim A.S."/>
            <person name="Skory C."/>
            <person name="Grabherr M.G."/>
            <person name="Burger G."/>
            <person name="Butler M."/>
            <person name="Elias M."/>
            <person name="Idnurm A."/>
            <person name="Lang B.F."/>
            <person name="Sone T."/>
            <person name="Abe A."/>
            <person name="Calvo S.E."/>
            <person name="Corrochano L.M."/>
            <person name="Engels R."/>
            <person name="Fu J."/>
            <person name="Hansberg W."/>
            <person name="Kim J.-M."/>
            <person name="Kodira C.D."/>
            <person name="Koehrsen M.J."/>
            <person name="Liu B."/>
            <person name="Miranda-Saavedra D."/>
            <person name="O'Leary S."/>
            <person name="Ortiz-Castellanos L."/>
            <person name="Poulter R."/>
            <person name="Rodriguez-Romero J."/>
            <person name="Ruiz-Herrera J."/>
            <person name="Shen Y.-Q."/>
            <person name="Zeng Q."/>
            <person name="Galagan J."/>
            <person name="Birren B.W."/>
            <person name="Cuomo C.A."/>
            <person name="Wickes B.L."/>
        </authorList>
    </citation>
    <scope>NUCLEOTIDE SEQUENCE [LARGE SCALE GENOMIC DNA]</scope>
    <source>
        <strain evidence="2">RA 99-880 / ATCC MYA-4621 / FGSC 9543 / NRRL 43880</strain>
    </source>
</reference>
<name>I1CSS0_RHIO9</name>
<gene>
    <name evidence="1" type="ORF">RO3G_16211</name>
</gene>
<evidence type="ECO:0000313" key="2">
    <source>
        <dbReference type="Proteomes" id="UP000009138"/>
    </source>
</evidence>
<evidence type="ECO:0000313" key="1">
    <source>
        <dbReference type="EMBL" id="EIE91500.1"/>
    </source>
</evidence>
<dbReference type="Proteomes" id="UP000009138">
    <property type="component" value="Unassembled WGS sequence"/>
</dbReference>
<dbReference type="RefSeq" id="XP_067526896.1">
    <property type="nucleotide sequence ID" value="XM_067670795.1"/>
</dbReference>
<proteinExistence type="predicted"/>
<dbReference type="EMBL" id="CH476750">
    <property type="protein sequence ID" value="EIE91500.1"/>
    <property type="molecule type" value="Genomic_DNA"/>
</dbReference>
<organism evidence="1 2">
    <name type="scientific">Rhizopus delemar (strain RA 99-880 / ATCC MYA-4621 / FGSC 9543 / NRRL 43880)</name>
    <name type="common">Mucormycosis agent</name>
    <name type="synonym">Rhizopus arrhizus var. delemar</name>
    <dbReference type="NCBI Taxonomy" id="246409"/>
    <lineage>
        <taxon>Eukaryota</taxon>
        <taxon>Fungi</taxon>
        <taxon>Fungi incertae sedis</taxon>
        <taxon>Mucoromycota</taxon>
        <taxon>Mucoromycotina</taxon>
        <taxon>Mucoromycetes</taxon>
        <taxon>Mucorales</taxon>
        <taxon>Mucorineae</taxon>
        <taxon>Rhizopodaceae</taxon>
        <taxon>Rhizopus</taxon>
    </lineage>
</organism>
<dbReference type="VEuPathDB" id="FungiDB:RO3G_16211"/>